<dbReference type="AlphaFoldDB" id="A0A131YG89"/>
<feature type="chain" id="PRO_5007285134" evidence="1">
    <location>
        <begin position="28"/>
        <end position="105"/>
    </location>
</feature>
<dbReference type="EMBL" id="GEDV01010600">
    <property type="protein sequence ID" value="JAP77957.1"/>
    <property type="molecule type" value="Transcribed_RNA"/>
</dbReference>
<feature type="signal peptide" evidence="1">
    <location>
        <begin position="1"/>
        <end position="27"/>
    </location>
</feature>
<dbReference type="InterPro" id="IPR036880">
    <property type="entry name" value="Kunitz_BPTI_sf"/>
</dbReference>
<proteinExistence type="predicted"/>
<evidence type="ECO:0000313" key="2">
    <source>
        <dbReference type="EMBL" id="JAP77957.1"/>
    </source>
</evidence>
<organism evidence="2">
    <name type="scientific">Rhipicephalus appendiculatus</name>
    <name type="common">Brown ear tick</name>
    <dbReference type="NCBI Taxonomy" id="34631"/>
    <lineage>
        <taxon>Eukaryota</taxon>
        <taxon>Metazoa</taxon>
        <taxon>Ecdysozoa</taxon>
        <taxon>Arthropoda</taxon>
        <taxon>Chelicerata</taxon>
        <taxon>Arachnida</taxon>
        <taxon>Acari</taxon>
        <taxon>Parasitiformes</taxon>
        <taxon>Ixodida</taxon>
        <taxon>Ixodoidea</taxon>
        <taxon>Ixodidae</taxon>
        <taxon>Rhipicephalinae</taxon>
        <taxon>Rhipicephalus</taxon>
        <taxon>Rhipicephalus</taxon>
    </lineage>
</organism>
<accession>A0A131YG89</accession>
<evidence type="ECO:0000256" key="1">
    <source>
        <dbReference type="SAM" id="SignalP"/>
    </source>
</evidence>
<dbReference type="SUPFAM" id="SSF57362">
    <property type="entry name" value="BPTI-like"/>
    <property type="match status" value="1"/>
</dbReference>
<dbReference type="GO" id="GO:0004867">
    <property type="term" value="F:serine-type endopeptidase inhibitor activity"/>
    <property type="evidence" value="ECO:0007669"/>
    <property type="project" value="InterPro"/>
</dbReference>
<sequence>MNAIASRRPLLIMLLPAILLYLRGACAFKDVEARRDILECDRRRYTCFYPEACDCNPRFGFGLRSQNAYYYSARTRGCLPGAFLGNCNGFRSMRECLSRCSGWRG</sequence>
<protein>
    <submittedName>
        <fullName evidence="2">Pancreatic trypsin inhibitor</fullName>
    </submittedName>
</protein>
<keyword evidence="1" id="KW-0732">Signal</keyword>
<name>A0A131YG89_RHIAP</name>
<reference evidence="2" key="1">
    <citation type="journal article" date="2016" name="Ticks Tick Borne Dis.">
        <title>De novo assembly and annotation of the salivary gland transcriptome of Rhipicephalus appendiculatus male and female ticks during blood feeding.</title>
        <authorList>
            <person name="de Castro M.H."/>
            <person name="de Klerk D."/>
            <person name="Pienaar R."/>
            <person name="Latif A.A."/>
            <person name="Rees D.J."/>
            <person name="Mans B.J."/>
        </authorList>
    </citation>
    <scope>NUCLEOTIDE SEQUENCE</scope>
    <source>
        <tissue evidence="2">Salivary glands</tissue>
    </source>
</reference>
<dbReference type="Gene3D" id="4.10.410.10">
    <property type="entry name" value="Pancreatic trypsin inhibitor Kunitz domain"/>
    <property type="match status" value="1"/>
</dbReference>